<comment type="cofactor">
    <cofactor evidence="10">
        <name>Zn(2+)</name>
        <dbReference type="ChEBI" id="CHEBI:29105"/>
    </cofactor>
    <text evidence="10">Binds 1 zinc ion per subunit.</text>
</comment>
<dbReference type="GO" id="GO:0006508">
    <property type="term" value="P:proteolysis"/>
    <property type="evidence" value="ECO:0007669"/>
    <property type="project" value="UniProtKB-KW"/>
</dbReference>
<protein>
    <submittedName>
        <fullName evidence="13">Heat shock protein HtpX</fullName>
    </submittedName>
</protein>
<dbReference type="AlphaFoldDB" id="M0M848"/>
<evidence type="ECO:0000256" key="10">
    <source>
        <dbReference type="RuleBase" id="RU003983"/>
    </source>
</evidence>
<feature type="transmembrane region" description="Helical" evidence="11">
    <location>
        <begin position="44"/>
        <end position="63"/>
    </location>
</feature>
<comment type="similarity">
    <text evidence="10">Belongs to the peptidase M48 family.</text>
</comment>
<keyword evidence="1" id="KW-1003">Cell membrane</keyword>
<name>M0M848_9EURY</name>
<dbReference type="EMBL" id="AOMB01000005">
    <property type="protein sequence ID" value="EMA41528.1"/>
    <property type="molecule type" value="Genomic_DNA"/>
</dbReference>
<gene>
    <name evidence="13" type="ORF">C447_01700</name>
</gene>
<keyword evidence="9 11" id="KW-0472">Membrane</keyword>
<comment type="caution">
    <text evidence="13">The sequence shown here is derived from an EMBL/GenBank/DDBJ whole genome shotgun (WGS) entry which is preliminary data.</text>
</comment>
<dbReference type="Gene3D" id="3.30.2010.10">
    <property type="entry name" value="Metalloproteases ('zincins'), catalytic domain"/>
    <property type="match status" value="1"/>
</dbReference>
<dbReference type="PANTHER" id="PTHR43221">
    <property type="entry name" value="PROTEASE HTPX"/>
    <property type="match status" value="1"/>
</dbReference>
<dbReference type="Pfam" id="PF01435">
    <property type="entry name" value="Peptidase_M48"/>
    <property type="match status" value="1"/>
</dbReference>
<organism evidence="13 14">
    <name type="scientific">Halococcus hamelinensis 100A6</name>
    <dbReference type="NCBI Taxonomy" id="1132509"/>
    <lineage>
        <taxon>Archaea</taxon>
        <taxon>Methanobacteriati</taxon>
        <taxon>Methanobacteriota</taxon>
        <taxon>Stenosarchaea group</taxon>
        <taxon>Halobacteria</taxon>
        <taxon>Halobacteriales</taxon>
        <taxon>Halococcaceae</taxon>
        <taxon>Halococcus</taxon>
    </lineage>
</organism>
<accession>M0M848</accession>
<evidence type="ECO:0000313" key="13">
    <source>
        <dbReference type="EMBL" id="EMA41528.1"/>
    </source>
</evidence>
<evidence type="ECO:0000259" key="12">
    <source>
        <dbReference type="Pfam" id="PF01435"/>
    </source>
</evidence>
<evidence type="ECO:0000256" key="2">
    <source>
        <dbReference type="ARBA" id="ARBA00022670"/>
    </source>
</evidence>
<keyword evidence="2 10" id="KW-0645">Protease</keyword>
<evidence type="ECO:0000256" key="4">
    <source>
        <dbReference type="ARBA" id="ARBA00022723"/>
    </source>
</evidence>
<proteinExistence type="inferred from homology"/>
<dbReference type="OrthoDB" id="28389at2157"/>
<keyword evidence="4" id="KW-0479">Metal-binding</keyword>
<evidence type="ECO:0000256" key="1">
    <source>
        <dbReference type="ARBA" id="ARBA00022475"/>
    </source>
</evidence>
<dbReference type="GO" id="GO:0004222">
    <property type="term" value="F:metalloendopeptidase activity"/>
    <property type="evidence" value="ECO:0007669"/>
    <property type="project" value="InterPro"/>
</dbReference>
<dbReference type="GO" id="GO:0046872">
    <property type="term" value="F:metal ion binding"/>
    <property type="evidence" value="ECO:0007669"/>
    <property type="project" value="UniProtKB-KW"/>
</dbReference>
<evidence type="ECO:0000256" key="5">
    <source>
        <dbReference type="ARBA" id="ARBA00022801"/>
    </source>
</evidence>
<keyword evidence="6 10" id="KW-0862">Zinc</keyword>
<evidence type="ECO:0000256" key="9">
    <source>
        <dbReference type="ARBA" id="ARBA00023136"/>
    </source>
</evidence>
<feature type="domain" description="Peptidase M48" evidence="12">
    <location>
        <begin position="80"/>
        <end position="322"/>
    </location>
</feature>
<keyword evidence="14" id="KW-1185">Reference proteome</keyword>
<feature type="transmembrane region" description="Helical" evidence="11">
    <location>
        <begin position="7"/>
        <end position="32"/>
    </location>
</feature>
<keyword evidence="8 10" id="KW-0482">Metalloprotease</keyword>
<feature type="transmembrane region" description="Helical" evidence="11">
    <location>
        <begin position="193"/>
        <end position="215"/>
    </location>
</feature>
<evidence type="ECO:0000256" key="11">
    <source>
        <dbReference type="SAM" id="Phobius"/>
    </source>
</evidence>
<reference evidence="13 14" key="1">
    <citation type="journal article" date="2014" name="PLoS Genet.">
        <title>Phylogenetically driven sequencing of extremely halophilic archaea reveals strategies for static and dynamic osmo-response.</title>
        <authorList>
            <person name="Becker E.A."/>
            <person name="Seitzer P.M."/>
            <person name="Tritt A."/>
            <person name="Larsen D."/>
            <person name="Krusor M."/>
            <person name="Yao A.I."/>
            <person name="Wu D."/>
            <person name="Madern D."/>
            <person name="Eisen J.A."/>
            <person name="Darling A.E."/>
            <person name="Facciotti M.T."/>
        </authorList>
    </citation>
    <scope>NUCLEOTIDE SEQUENCE [LARGE SCALE GENOMIC DNA]</scope>
    <source>
        <strain evidence="13 14">100A6</strain>
    </source>
</reference>
<dbReference type="InterPro" id="IPR050083">
    <property type="entry name" value="HtpX_protease"/>
</dbReference>
<keyword evidence="7 11" id="KW-1133">Transmembrane helix</keyword>
<dbReference type="CDD" id="cd07327">
    <property type="entry name" value="M48B_HtpX_like"/>
    <property type="match status" value="1"/>
</dbReference>
<evidence type="ECO:0000256" key="3">
    <source>
        <dbReference type="ARBA" id="ARBA00022692"/>
    </source>
</evidence>
<dbReference type="PANTHER" id="PTHR43221:SF2">
    <property type="entry name" value="PROTEASE HTPX HOMOLOG"/>
    <property type="match status" value="1"/>
</dbReference>
<evidence type="ECO:0000256" key="7">
    <source>
        <dbReference type="ARBA" id="ARBA00022989"/>
    </source>
</evidence>
<dbReference type="PATRIC" id="fig|1132509.6.peg.402"/>
<feature type="transmembrane region" description="Helical" evidence="11">
    <location>
        <begin position="156"/>
        <end position="173"/>
    </location>
</feature>
<evidence type="ECO:0000256" key="8">
    <source>
        <dbReference type="ARBA" id="ARBA00023049"/>
    </source>
</evidence>
<dbReference type="InterPro" id="IPR001915">
    <property type="entry name" value="Peptidase_M48"/>
</dbReference>
<evidence type="ECO:0000313" key="14">
    <source>
        <dbReference type="Proteomes" id="UP000011566"/>
    </source>
</evidence>
<keyword evidence="5 10" id="KW-0378">Hydrolase</keyword>
<dbReference type="Proteomes" id="UP000011566">
    <property type="component" value="Unassembled WGS sequence"/>
</dbReference>
<keyword evidence="3 11" id="KW-0812">Transmembrane</keyword>
<sequence length="328" mass="34644">MALATVALGVVAAAFAGVLFGVFSYLAAFFAANGYFPPSLAETMGAAAAVVFVAGIVAVEWVFGDTLVLRHVNVRGTTPERYPDLHRIVSRTAQQADLPVPTVSVIETAAPHAFTVGYTQTGATMVVSTGLLDGLTEDELGAVVAHELAHVKNRDVAVMMALSLPTVIANAIMERAERAMNNGESSNGFGPLVGVVVFAVAGAFWSLGRVLLSLLSRYREVAADRGAVAITGSPATLASALSTLDETSVSLPSEDVRSSASVAAFSIVPFEAAETADGPVMLGPEGDRTPYLYNRTERFREFAAHVLRTHPDTDDRIERLRALQRAIR</sequence>
<keyword evidence="13" id="KW-0346">Stress response</keyword>
<evidence type="ECO:0000256" key="6">
    <source>
        <dbReference type="ARBA" id="ARBA00022833"/>
    </source>
</evidence>
<dbReference type="eggNOG" id="arCOG01331">
    <property type="taxonomic scope" value="Archaea"/>
</dbReference>